<accession>A0A9P1DUJ7</accession>
<dbReference type="OrthoDB" id="444078at2759"/>
<dbReference type="AlphaFoldDB" id="A0A9P1DUJ7"/>
<protein>
    <submittedName>
        <fullName evidence="3">SET domain-containing protein 4</fullName>
    </submittedName>
</protein>
<evidence type="ECO:0000313" key="3">
    <source>
        <dbReference type="EMBL" id="CAL4803257.1"/>
    </source>
</evidence>
<comment type="caution">
    <text evidence="2">The sequence shown here is derived from an EMBL/GenBank/DDBJ whole genome shotgun (WGS) entry which is preliminary data.</text>
</comment>
<proteinExistence type="predicted"/>
<sequence>MATVTEDIQHQSSGSSVERNREPAMGGYGSNPDECIKLQAPVQLAPGEIKSFMSEAGCASVYLKGTEHGMPVMFLKAEDVEITEEALQSSLRAMSAVLQEKVDFAICYDLRNMRRPSMSDTRAAISWMNEEENSDLLAKHAMITCVMVGDTWAGMAISGGVKLIKKLCSPAKPTFVVYTEEERDDFLKEAILKHLSKCDSRSTAED</sequence>
<name>A0A9P1DUJ7_9DINO</name>
<gene>
    <name evidence="2" type="ORF">C1SCF055_LOCUS40732</name>
</gene>
<keyword evidence="4" id="KW-1185">Reference proteome</keyword>
<dbReference type="EMBL" id="CAMXCT020006558">
    <property type="protein sequence ID" value="CAL1169320.1"/>
    <property type="molecule type" value="Genomic_DNA"/>
</dbReference>
<dbReference type="EMBL" id="CAMXCT030006558">
    <property type="protein sequence ID" value="CAL4803257.1"/>
    <property type="molecule type" value="Genomic_DNA"/>
</dbReference>
<dbReference type="Proteomes" id="UP001152797">
    <property type="component" value="Unassembled WGS sequence"/>
</dbReference>
<feature type="region of interest" description="Disordered" evidence="1">
    <location>
        <begin position="1"/>
        <end position="32"/>
    </location>
</feature>
<reference evidence="2" key="1">
    <citation type="submission" date="2022-10" db="EMBL/GenBank/DDBJ databases">
        <authorList>
            <person name="Chen Y."/>
            <person name="Dougan E. K."/>
            <person name="Chan C."/>
            <person name="Rhodes N."/>
            <person name="Thang M."/>
        </authorList>
    </citation>
    <scope>NUCLEOTIDE SEQUENCE</scope>
</reference>
<organism evidence="2">
    <name type="scientific">Cladocopium goreaui</name>
    <dbReference type="NCBI Taxonomy" id="2562237"/>
    <lineage>
        <taxon>Eukaryota</taxon>
        <taxon>Sar</taxon>
        <taxon>Alveolata</taxon>
        <taxon>Dinophyceae</taxon>
        <taxon>Suessiales</taxon>
        <taxon>Symbiodiniaceae</taxon>
        <taxon>Cladocopium</taxon>
    </lineage>
</organism>
<dbReference type="EMBL" id="CAMXCT010006558">
    <property type="protein sequence ID" value="CAI4015945.1"/>
    <property type="molecule type" value="Genomic_DNA"/>
</dbReference>
<evidence type="ECO:0000313" key="4">
    <source>
        <dbReference type="Proteomes" id="UP001152797"/>
    </source>
</evidence>
<evidence type="ECO:0000256" key="1">
    <source>
        <dbReference type="SAM" id="MobiDB-lite"/>
    </source>
</evidence>
<evidence type="ECO:0000313" key="2">
    <source>
        <dbReference type="EMBL" id="CAI4015945.1"/>
    </source>
</evidence>
<reference evidence="3 4" key="2">
    <citation type="submission" date="2024-05" db="EMBL/GenBank/DDBJ databases">
        <authorList>
            <person name="Chen Y."/>
            <person name="Shah S."/>
            <person name="Dougan E. K."/>
            <person name="Thang M."/>
            <person name="Chan C."/>
        </authorList>
    </citation>
    <scope>NUCLEOTIDE SEQUENCE [LARGE SCALE GENOMIC DNA]</scope>
</reference>